<proteinExistence type="predicted"/>
<dbReference type="Pfam" id="PF16565">
    <property type="entry name" value="MIT_C"/>
    <property type="match status" value="1"/>
</dbReference>
<dbReference type="InterPro" id="IPR038113">
    <property type="entry name" value="MITD1_C_sf"/>
</dbReference>
<evidence type="ECO:0000259" key="1">
    <source>
        <dbReference type="Pfam" id="PF16565"/>
    </source>
</evidence>
<reference evidence="2 3" key="1">
    <citation type="journal article" date="2018" name="Sci. Rep.">
        <title>Genomic signatures of local adaptation to the degree of environmental predictability in rotifers.</title>
        <authorList>
            <person name="Franch-Gras L."/>
            <person name="Hahn C."/>
            <person name="Garcia-Roger E.M."/>
            <person name="Carmona M.J."/>
            <person name="Serra M."/>
            <person name="Gomez A."/>
        </authorList>
    </citation>
    <scope>NUCLEOTIDE SEQUENCE [LARGE SCALE GENOMIC DNA]</scope>
    <source>
        <strain evidence="2">HYR1</strain>
    </source>
</reference>
<protein>
    <submittedName>
        <fullName evidence="2">Mit domain-containing 1</fullName>
    </submittedName>
</protein>
<comment type="caution">
    <text evidence="2">The sequence shown here is derived from an EMBL/GenBank/DDBJ whole genome shotgun (WGS) entry which is preliminary data.</text>
</comment>
<accession>A0A3M7R8L9</accession>
<evidence type="ECO:0000313" key="2">
    <source>
        <dbReference type="EMBL" id="RNA19962.1"/>
    </source>
</evidence>
<dbReference type="InterPro" id="IPR032341">
    <property type="entry name" value="MITD1_C"/>
</dbReference>
<name>A0A3M7R8L9_BRAPC</name>
<dbReference type="STRING" id="10195.A0A3M7R8L9"/>
<evidence type="ECO:0000313" key="3">
    <source>
        <dbReference type="Proteomes" id="UP000276133"/>
    </source>
</evidence>
<dbReference type="EMBL" id="REGN01003934">
    <property type="protein sequence ID" value="RNA19962.1"/>
    <property type="molecule type" value="Genomic_DNA"/>
</dbReference>
<dbReference type="Gene3D" id="3.30.870.30">
    <property type="entry name" value="MITD, C-terminal phospholipase D-like domain"/>
    <property type="match status" value="1"/>
</dbReference>
<keyword evidence="3" id="KW-1185">Reference proteome</keyword>
<organism evidence="2 3">
    <name type="scientific">Brachionus plicatilis</name>
    <name type="common">Marine rotifer</name>
    <name type="synonym">Brachionus muelleri</name>
    <dbReference type="NCBI Taxonomy" id="10195"/>
    <lineage>
        <taxon>Eukaryota</taxon>
        <taxon>Metazoa</taxon>
        <taxon>Spiralia</taxon>
        <taxon>Gnathifera</taxon>
        <taxon>Rotifera</taxon>
        <taxon>Eurotatoria</taxon>
        <taxon>Monogononta</taxon>
        <taxon>Pseudotrocha</taxon>
        <taxon>Ploima</taxon>
        <taxon>Brachionidae</taxon>
        <taxon>Brachionus</taxon>
    </lineage>
</organism>
<dbReference type="OrthoDB" id="19553at2759"/>
<feature type="domain" description="MITD1 C-terminal phospholipase D-like" evidence="1">
    <location>
        <begin position="1"/>
        <end position="104"/>
    </location>
</feature>
<sequence>MLVKLTKNIKKITLTTTKDEDSHNQQESRLGEIGESLNRRNTKLIINYNNALHDREIRFSTGWIVKIGRGLDYFKPPECRDKLCIGFHDLDLRSCYATTVDIFHSKSTIIRK</sequence>
<dbReference type="Proteomes" id="UP000276133">
    <property type="component" value="Unassembled WGS sequence"/>
</dbReference>
<dbReference type="AlphaFoldDB" id="A0A3M7R8L9"/>
<gene>
    <name evidence="2" type="ORF">BpHYR1_051502</name>
</gene>